<dbReference type="PANTHER" id="PTHR10514:SF27">
    <property type="entry name" value="ANGIOTENSIN-CONVERTING ENZYME"/>
    <property type="match status" value="1"/>
</dbReference>
<dbReference type="InterPro" id="IPR001548">
    <property type="entry name" value="Peptidase_M2"/>
</dbReference>
<dbReference type="AlphaFoldDB" id="A0A3S3NRH0"/>
<dbReference type="PANTHER" id="PTHR10514">
    <property type="entry name" value="ANGIOTENSIN-CONVERTING ENZYME"/>
    <property type="match status" value="1"/>
</dbReference>
<name>A0A3S3NRH0_9ACAR</name>
<dbReference type="SUPFAM" id="SSF55486">
    <property type="entry name" value="Metalloproteases ('zincins'), catalytic domain"/>
    <property type="match status" value="1"/>
</dbReference>
<reference evidence="6 7" key="1">
    <citation type="journal article" date="2018" name="Gigascience">
        <title>Genomes of trombidid mites reveal novel predicted allergens and laterally-transferred genes associated with secondary metabolism.</title>
        <authorList>
            <person name="Dong X."/>
            <person name="Chaisiri K."/>
            <person name="Xia D."/>
            <person name="Armstrong S.D."/>
            <person name="Fang Y."/>
            <person name="Donnelly M.J."/>
            <person name="Kadowaki T."/>
            <person name="McGarry J.W."/>
            <person name="Darby A.C."/>
            <person name="Makepeace B.L."/>
        </authorList>
    </citation>
    <scope>NUCLEOTIDE SEQUENCE [LARGE SCALE GENOMIC DNA]</scope>
    <source>
        <strain evidence="6">UoL-WK</strain>
    </source>
</reference>
<dbReference type="STRING" id="1965070.A0A3S3NRH0"/>
<proteinExistence type="inferred from homology"/>
<keyword evidence="2" id="KW-0732">Signal</keyword>
<dbReference type="GO" id="GO:0008237">
    <property type="term" value="F:metallopeptidase activity"/>
    <property type="evidence" value="ECO:0007669"/>
    <property type="project" value="InterPro"/>
</dbReference>
<dbReference type="GO" id="GO:0008241">
    <property type="term" value="F:peptidyl-dipeptidase activity"/>
    <property type="evidence" value="ECO:0007669"/>
    <property type="project" value="InterPro"/>
</dbReference>
<dbReference type="GO" id="GO:0005886">
    <property type="term" value="C:plasma membrane"/>
    <property type="evidence" value="ECO:0007669"/>
    <property type="project" value="TreeGrafter"/>
</dbReference>
<evidence type="ECO:0000256" key="4">
    <source>
        <dbReference type="ARBA" id="ARBA00023180"/>
    </source>
</evidence>
<evidence type="ECO:0000256" key="2">
    <source>
        <dbReference type="ARBA" id="ARBA00022729"/>
    </source>
</evidence>
<sequence>MDSDITELMSKERDYETLKEAWVNWRNASGKKMRKMYEEYVNLGNEMAVKNSIKDLKFNDLGDLWLE</sequence>
<protein>
    <submittedName>
        <fullName evidence="6">Angiotensin-converting enzyme-like protein</fullName>
    </submittedName>
</protein>
<gene>
    <name evidence="6" type="ORF">B4U79_18675</name>
</gene>
<evidence type="ECO:0000313" key="7">
    <source>
        <dbReference type="Proteomes" id="UP000285301"/>
    </source>
</evidence>
<comment type="caution">
    <text evidence="5">Lacks conserved residue(s) required for the propagation of feature annotation.</text>
</comment>
<evidence type="ECO:0000256" key="3">
    <source>
        <dbReference type="ARBA" id="ARBA00023157"/>
    </source>
</evidence>
<dbReference type="Proteomes" id="UP000285301">
    <property type="component" value="Unassembled WGS sequence"/>
</dbReference>
<dbReference type="EMBL" id="NCKU01011550">
    <property type="protein sequence ID" value="RWS00403.1"/>
    <property type="molecule type" value="Genomic_DNA"/>
</dbReference>
<keyword evidence="3" id="KW-1015">Disulfide bond</keyword>
<comment type="caution">
    <text evidence="6">The sequence shown here is derived from an EMBL/GenBank/DDBJ whole genome shotgun (WGS) entry which is preliminary data.</text>
</comment>
<comment type="similarity">
    <text evidence="1 5">Belongs to the peptidase M2 family.</text>
</comment>
<evidence type="ECO:0000313" key="6">
    <source>
        <dbReference type="EMBL" id="RWS00403.1"/>
    </source>
</evidence>
<organism evidence="6 7">
    <name type="scientific">Dinothrombium tinctorium</name>
    <dbReference type="NCBI Taxonomy" id="1965070"/>
    <lineage>
        <taxon>Eukaryota</taxon>
        <taxon>Metazoa</taxon>
        <taxon>Ecdysozoa</taxon>
        <taxon>Arthropoda</taxon>
        <taxon>Chelicerata</taxon>
        <taxon>Arachnida</taxon>
        <taxon>Acari</taxon>
        <taxon>Acariformes</taxon>
        <taxon>Trombidiformes</taxon>
        <taxon>Prostigmata</taxon>
        <taxon>Anystina</taxon>
        <taxon>Parasitengona</taxon>
        <taxon>Trombidioidea</taxon>
        <taxon>Trombidiidae</taxon>
        <taxon>Dinothrombium</taxon>
    </lineage>
</organism>
<evidence type="ECO:0000256" key="5">
    <source>
        <dbReference type="PROSITE-ProRule" id="PRU01355"/>
    </source>
</evidence>
<keyword evidence="7" id="KW-1185">Reference proteome</keyword>
<dbReference type="PROSITE" id="PS52011">
    <property type="entry name" value="PEPTIDASE_M2"/>
    <property type="match status" value="1"/>
</dbReference>
<accession>A0A3S3NRH0</accession>
<dbReference type="Pfam" id="PF01401">
    <property type="entry name" value="Peptidase_M2"/>
    <property type="match status" value="1"/>
</dbReference>
<dbReference type="OrthoDB" id="10029630at2759"/>
<keyword evidence="4" id="KW-0325">Glycoprotein</keyword>
<dbReference type="GO" id="GO:0006508">
    <property type="term" value="P:proteolysis"/>
    <property type="evidence" value="ECO:0007669"/>
    <property type="project" value="InterPro"/>
</dbReference>
<evidence type="ECO:0000256" key="1">
    <source>
        <dbReference type="ARBA" id="ARBA00008139"/>
    </source>
</evidence>
<feature type="non-terminal residue" evidence="6">
    <location>
        <position position="67"/>
    </location>
</feature>